<evidence type="ECO:0000256" key="1">
    <source>
        <dbReference type="SAM" id="SignalP"/>
    </source>
</evidence>
<reference evidence="4" key="1">
    <citation type="submission" date="2016-11" db="EMBL/GenBank/DDBJ databases">
        <authorList>
            <person name="Varghese N."/>
            <person name="Submissions S."/>
        </authorList>
    </citation>
    <scope>NUCLEOTIDE SEQUENCE [LARGE SCALE GENOMIC DNA]</scope>
    <source>
        <strain evidence="4">DSM 17659</strain>
    </source>
</reference>
<dbReference type="SUPFAM" id="SSF101874">
    <property type="entry name" value="YceI-like"/>
    <property type="match status" value="1"/>
</dbReference>
<dbReference type="OrthoDB" id="116832at2"/>
<keyword evidence="4" id="KW-1185">Reference proteome</keyword>
<evidence type="ECO:0000313" key="4">
    <source>
        <dbReference type="Proteomes" id="UP000184020"/>
    </source>
</evidence>
<feature type="domain" description="Lipid/polyisoprenoid-binding YceI-like" evidence="2">
    <location>
        <begin position="56"/>
        <end position="176"/>
    </location>
</feature>
<organism evidence="3 4">
    <name type="scientific">Flavobacterium micromati</name>
    <dbReference type="NCBI Taxonomy" id="229205"/>
    <lineage>
        <taxon>Bacteria</taxon>
        <taxon>Pseudomonadati</taxon>
        <taxon>Bacteroidota</taxon>
        <taxon>Flavobacteriia</taxon>
        <taxon>Flavobacteriales</taxon>
        <taxon>Flavobacteriaceae</taxon>
        <taxon>Flavobacterium</taxon>
    </lineage>
</organism>
<dbReference type="EMBL" id="FQWF01000002">
    <property type="protein sequence ID" value="SHG05481.1"/>
    <property type="molecule type" value="Genomic_DNA"/>
</dbReference>
<keyword evidence="1" id="KW-0732">Signal</keyword>
<dbReference type="Pfam" id="PF04264">
    <property type="entry name" value="YceI"/>
    <property type="match status" value="1"/>
</dbReference>
<accession>A0A1M5GPJ2</accession>
<sequence length="179" mass="20680">MRKITLLLLFLITFTSKSQEKMHSTTGITYFEASIPLFEEVKAVNKKTTCTLITATGDLNCWLSVKDFEFKRNLMQEHFNSIYMESNRYPKALFKGRIDNFDLKTISSTTSFYQIRGKITVKGRTKNIIIEGSLKKVNNALEFNAEFPLNTDDFRVEIPFIVRNKISKIVTTQINCVLK</sequence>
<dbReference type="STRING" id="229205.SAMN05444372_10287"/>
<dbReference type="Proteomes" id="UP000184020">
    <property type="component" value="Unassembled WGS sequence"/>
</dbReference>
<dbReference type="Gene3D" id="2.40.128.110">
    <property type="entry name" value="Lipid/polyisoprenoid-binding, YceI-like"/>
    <property type="match status" value="1"/>
</dbReference>
<evidence type="ECO:0000313" key="3">
    <source>
        <dbReference type="EMBL" id="SHG05481.1"/>
    </source>
</evidence>
<dbReference type="InterPro" id="IPR036761">
    <property type="entry name" value="TTHA0802/YceI-like_sf"/>
</dbReference>
<dbReference type="AlphaFoldDB" id="A0A1M5GPJ2"/>
<protein>
    <submittedName>
        <fullName evidence="3">YceI-like domain-containing protein</fullName>
    </submittedName>
</protein>
<gene>
    <name evidence="3" type="ORF">SAMN05444372_10287</name>
</gene>
<dbReference type="RefSeq" id="WP_073016895.1">
    <property type="nucleotide sequence ID" value="NZ_FQWF01000002.1"/>
</dbReference>
<proteinExistence type="predicted"/>
<feature type="signal peptide" evidence="1">
    <location>
        <begin position="1"/>
        <end position="18"/>
    </location>
</feature>
<evidence type="ECO:0000259" key="2">
    <source>
        <dbReference type="Pfam" id="PF04264"/>
    </source>
</evidence>
<dbReference type="InterPro" id="IPR007372">
    <property type="entry name" value="Lipid/polyisoprenoid-bd_YceI"/>
</dbReference>
<feature type="chain" id="PRO_5013087253" evidence="1">
    <location>
        <begin position="19"/>
        <end position="179"/>
    </location>
</feature>
<name>A0A1M5GPJ2_9FLAO</name>